<feature type="region of interest" description="Disordered" evidence="17">
    <location>
        <begin position="622"/>
        <end position="648"/>
    </location>
</feature>
<evidence type="ECO:0000256" key="11">
    <source>
        <dbReference type="ARBA" id="ARBA00022984"/>
    </source>
</evidence>
<comment type="catalytic activity">
    <reaction evidence="16">
        <text>[GlcNAc-(1-&gt;4)-Mur2Ac(oyl-L-Ala-gamma-D-Glu-L-Lys-D-Ala-D-Ala)](n)-di-trans,octa-cis-undecaprenyl diphosphate + beta-D-GlcNAc-(1-&gt;4)-Mur2Ac(oyl-L-Ala-gamma-D-Glu-L-Lys-D-Ala-D-Ala)-di-trans,octa-cis-undecaprenyl diphosphate = [GlcNAc-(1-&gt;4)-Mur2Ac(oyl-L-Ala-gamma-D-Glu-L-Lys-D-Ala-D-Ala)](n+1)-di-trans,octa-cis-undecaprenyl diphosphate + di-trans,octa-cis-undecaprenyl diphosphate + H(+)</text>
        <dbReference type="Rhea" id="RHEA:23708"/>
        <dbReference type="Rhea" id="RHEA-COMP:9602"/>
        <dbReference type="Rhea" id="RHEA-COMP:9603"/>
        <dbReference type="ChEBI" id="CHEBI:15378"/>
        <dbReference type="ChEBI" id="CHEBI:58405"/>
        <dbReference type="ChEBI" id="CHEBI:60033"/>
        <dbReference type="ChEBI" id="CHEBI:78435"/>
        <dbReference type="EC" id="2.4.99.28"/>
    </reaction>
</comment>
<dbReference type="GO" id="GO:0005886">
    <property type="term" value="C:plasma membrane"/>
    <property type="evidence" value="ECO:0007669"/>
    <property type="project" value="UniProtKB-SubCell"/>
</dbReference>
<feature type="domain" description="Glycosyl transferase family 51" evidence="19">
    <location>
        <begin position="37"/>
        <end position="213"/>
    </location>
</feature>
<evidence type="ECO:0000256" key="7">
    <source>
        <dbReference type="ARBA" id="ARBA00022676"/>
    </source>
</evidence>
<keyword evidence="12" id="KW-0472">Membrane</keyword>
<keyword evidence="13" id="KW-0511">Multifunctional enzyme</keyword>
<dbReference type="InterPro" id="IPR050396">
    <property type="entry name" value="Glycosyltr_51/Transpeptidase"/>
</dbReference>
<comment type="similarity">
    <text evidence="3">In the N-terminal section; belongs to the glycosyltransferase 51 family.</text>
</comment>
<dbReference type="SUPFAM" id="SSF53955">
    <property type="entry name" value="Lysozyme-like"/>
    <property type="match status" value="1"/>
</dbReference>
<evidence type="ECO:0000256" key="5">
    <source>
        <dbReference type="ARBA" id="ARBA00022645"/>
    </source>
</evidence>
<dbReference type="AlphaFoldDB" id="A0A5R9G1V1"/>
<evidence type="ECO:0000256" key="9">
    <source>
        <dbReference type="ARBA" id="ARBA00022801"/>
    </source>
</evidence>
<dbReference type="GO" id="GO:0008360">
    <property type="term" value="P:regulation of cell shape"/>
    <property type="evidence" value="ECO:0007669"/>
    <property type="project" value="UniProtKB-KW"/>
</dbReference>
<keyword evidence="11" id="KW-0573">Peptidoglycan synthesis</keyword>
<dbReference type="Proteomes" id="UP000309676">
    <property type="component" value="Unassembled WGS sequence"/>
</dbReference>
<dbReference type="InterPro" id="IPR036950">
    <property type="entry name" value="PBP_transglycosylase"/>
</dbReference>
<dbReference type="Pfam" id="PF00905">
    <property type="entry name" value="Transpeptidase"/>
    <property type="match status" value="1"/>
</dbReference>
<dbReference type="InterPro" id="IPR001264">
    <property type="entry name" value="Glyco_trans_51"/>
</dbReference>
<accession>A0A5R9G1V1</accession>
<evidence type="ECO:0000256" key="16">
    <source>
        <dbReference type="ARBA" id="ARBA00049902"/>
    </source>
</evidence>
<dbReference type="OrthoDB" id="9766909at2"/>
<dbReference type="GO" id="GO:0006508">
    <property type="term" value="P:proteolysis"/>
    <property type="evidence" value="ECO:0007669"/>
    <property type="project" value="UniProtKB-KW"/>
</dbReference>
<dbReference type="SUPFAM" id="SSF56601">
    <property type="entry name" value="beta-lactamase/transpeptidase-like"/>
    <property type="match status" value="1"/>
</dbReference>
<keyword evidence="6" id="KW-0645">Protease</keyword>
<evidence type="ECO:0000259" key="19">
    <source>
        <dbReference type="Pfam" id="PF00912"/>
    </source>
</evidence>
<keyword evidence="4" id="KW-1003">Cell membrane</keyword>
<evidence type="ECO:0000259" key="18">
    <source>
        <dbReference type="Pfam" id="PF00905"/>
    </source>
</evidence>
<dbReference type="GO" id="GO:0071555">
    <property type="term" value="P:cell wall organization"/>
    <property type="evidence" value="ECO:0007669"/>
    <property type="project" value="UniProtKB-KW"/>
</dbReference>
<dbReference type="NCBIfam" id="TIGR02074">
    <property type="entry name" value="PBP_1a_fam"/>
    <property type="match status" value="1"/>
</dbReference>
<sequence length="659" mass="73331">MIVLACVLFAGLLLYLRVQPMPPVSFSQSTELLDVHGTLIDSFHNGQNRHIVDLSSISPNMLKATLAIEDKRFYRHFGIDPRGLARAIWYNIRSLDANGQGASTLTQQLARNLFLTHEKTLSRKIKEAMYALQLEMAYTKDEILAMYLNQIYFGHGAYGIEAASNLYFGKRASELNLAESSMLAGVMKSWKYYSPHMDYERSRERQKLVLTTMAGQGIITDAQAKAAYAEEPNLLPLTEKESSKAPYFRDYVRSVAVGKLGIDERLYDSGGLRIFTTLDLHAQANAEAAVAKYLEPHEELQAALVSIDPRNGHIQAMVGGRNYEENQYNRAFATTRQPGSSFKPILYLTALQQEGFTAVTRFMSEPTVFTYDDGRKTYSPQNYGNKYPNKLVDLRYAISKSDNIYAVNTIMQVGPERVIETAKSLGITSEMEPLPSLALGTYPVSPYEMASAFATIAGGGVRREPVAILRIEDMYGRVLYEAKPREQQVVAPQYAYILTHLMQSVFDDGGTGRRVSDLIKRPVAGKTGTTNTDAWMVGYTPELATAVWVGYDKGRAVTSVEAHTASPIFADFTERTLSAVPPKLFEVPEGVTTVYIDPATGLLATADCPNPRLESFIAGTEPTESCAGHGAEPLPGQQDAPHQEQERNWWDDLKRWWNS</sequence>
<comment type="caution">
    <text evidence="20">The sequence shown here is derived from an EMBL/GenBank/DDBJ whole genome shotgun (WGS) entry which is preliminary data.</text>
</comment>
<comment type="subcellular location">
    <subcellularLocation>
        <location evidence="1">Cell membrane</location>
    </subcellularLocation>
</comment>
<protein>
    <submittedName>
        <fullName evidence="20">Penicillin-binding protein</fullName>
    </submittedName>
</protein>
<gene>
    <name evidence="20" type="ORF">FE782_23600</name>
</gene>
<dbReference type="GO" id="GO:0008658">
    <property type="term" value="F:penicillin binding"/>
    <property type="evidence" value="ECO:0007669"/>
    <property type="project" value="InterPro"/>
</dbReference>
<dbReference type="GO" id="GO:0030288">
    <property type="term" value="C:outer membrane-bounded periplasmic space"/>
    <property type="evidence" value="ECO:0007669"/>
    <property type="project" value="TreeGrafter"/>
</dbReference>
<evidence type="ECO:0000256" key="3">
    <source>
        <dbReference type="ARBA" id="ARBA00007739"/>
    </source>
</evidence>
<name>A0A5R9G1V1_9BACL</name>
<feature type="domain" description="Penicillin-binding protein transpeptidase" evidence="18">
    <location>
        <begin position="304"/>
        <end position="572"/>
    </location>
</feature>
<evidence type="ECO:0000256" key="10">
    <source>
        <dbReference type="ARBA" id="ARBA00022960"/>
    </source>
</evidence>
<evidence type="ECO:0000256" key="14">
    <source>
        <dbReference type="ARBA" id="ARBA00023316"/>
    </source>
</evidence>
<keyword evidence="21" id="KW-1185">Reference proteome</keyword>
<keyword evidence="9" id="KW-0378">Hydrolase</keyword>
<dbReference type="InterPro" id="IPR023346">
    <property type="entry name" value="Lysozyme-like_dom_sf"/>
</dbReference>
<organism evidence="20 21">
    <name type="scientific">Paenibacillus antri</name>
    <dbReference type="NCBI Taxonomy" id="2582848"/>
    <lineage>
        <taxon>Bacteria</taxon>
        <taxon>Bacillati</taxon>
        <taxon>Bacillota</taxon>
        <taxon>Bacilli</taxon>
        <taxon>Bacillales</taxon>
        <taxon>Paenibacillaceae</taxon>
        <taxon>Paenibacillus</taxon>
    </lineage>
</organism>
<keyword evidence="8" id="KW-0808">Transferase</keyword>
<comment type="similarity">
    <text evidence="2">In the C-terminal section; belongs to the transpeptidase family.</text>
</comment>
<evidence type="ECO:0000313" key="20">
    <source>
        <dbReference type="EMBL" id="TLS49791.1"/>
    </source>
</evidence>
<dbReference type="InterPro" id="IPR001460">
    <property type="entry name" value="PCN-bd_Tpept"/>
</dbReference>
<keyword evidence="10" id="KW-0133">Cell shape</keyword>
<evidence type="ECO:0000256" key="8">
    <source>
        <dbReference type="ARBA" id="ARBA00022679"/>
    </source>
</evidence>
<dbReference type="Gene3D" id="1.10.3810.10">
    <property type="entry name" value="Biosynthetic peptidoglycan transglycosylase-like"/>
    <property type="match status" value="1"/>
</dbReference>
<evidence type="ECO:0000256" key="17">
    <source>
        <dbReference type="SAM" id="MobiDB-lite"/>
    </source>
</evidence>
<evidence type="ECO:0000256" key="1">
    <source>
        <dbReference type="ARBA" id="ARBA00004236"/>
    </source>
</evidence>
<evidence type="ECO:0000256" key="2">
    <source>
        <dbReference type="ARBA" id="ARBA00007090"/>
    </source>
</evidence>
<dbReference type="PANTHER" id="PTHR32282">
    <property type="entry name" value="BINDING PROTEIN TRANSPEPTIDASE, PUTATIVE-RELATED"/>
    <property type="match status" value="1"/>
</dbReference>
<evidence type="ECO:0000256" key="12">
    <source>
        <dbReference type="ARBA" id="ARBA00023136"/>
    </source>
</evidence>
<keyword evidence="7" id="KW-0328">Glycosyltransferase</keyword>
<evidence type="ECO:0000256" key="13">
    <source>
        <dbReference type="ARBA" id="ARBA00023268"/>
    </source>
</evidence>
<comment type="catalytic activity">
    <reaction evidence="15">
        <text>Preferential cleavage: (Ac)2-L-Lys-D-Ala-|-D-Ala. Also transpeptidation of peptidyl-alanyl moieties that are N-acyl substituents of D-alanine.</text>
        <dbReference type="EC" id="3.4.16.4"/>
    </reaction>
</comment>
<evidence type="ECO:0000256" key="6">
    <source>
        <dbReference type="ARBA" id="ARBA00022670"/>
    </source>
</evidence>
<dbReference type="GO" id="GO:0008955">
    <property type="term" value="F:peptidoglycan glycosyltransferase activity"/>
    <property type="evidence" value="ECO:0007669"/>
    <property type="project" value="UniProtKB-EC"/>
</dbReference>
<dbReference type="GO" id="GO:0009252">
    <property type="term" value="P:peptidoglycan biosynthetic process"/>
    <property type="evidence" value="ECO:0007669"/>
    <property type="project" value="UniProtKB-KW"/>
</dbReference>
<keyword evidence="5" id="KW-0121">Carboxypeptidase</keyword>
<reference evidence="20 21" key="1">
    <citation type="submission" date="2019-05" db="EMBL/GenBank/DDBJ databases">
        <authorList>
            <person name="Narsing Rao M.P."/>
            <person name="Li W.J."/>
        </authorList>
    </citation>
    <scope>NUCLEOTIDE SEQUENCE [LARGE SCALE GENOMIC DNA]</scope>
    <source>
        <strain evidence="20 21">SYSU_K30003</strain>
    </source>
</reference>
<dbReference type="GO" id="GO:0009002">
    <property type="term" value="F:serine-type D-Ala-D-Ala carboxypeptidase activity"/>
    <property type="evidence" value="ECO:0007669"/>
    <property type="project" value="UniProtKB-EC"/>
</dbReference>
<dbReference type="FunFam" id="1.10.3810.10:FF:000001">
    <property type="entry name" value="Penicillin-binding protein 1A"/>
    <property type="match status" value="1"/>
</dbReference>
<dbReference type="PANTHER" id="PTHR32282:SF11">
    <property type="entry name" value="PENICILLIN-BINDING PROTEIN 1B"/>
    <property type="match status" value="1"/>
</dbReference>
<evidence type="ECO:0000313" key="21">
    <source>
        <dbReference type="Proteomes" id="UP000309676"/>
    </source>
</evidence>
<keyword evidence="14" id="KW-0961">Cell wall biogenesis/degradation</keyword>
<dbReference type="Pfam" id="PF00912">
    <property type="entry name" value="Transgly"/>
    <property type="match status" value="1"/>
</dbReference>
<dbReference type="InterPro" id="IPR012338">
    <property type="entry name" value="Beta-lactam/transpept-like"/>
</dbReference>
<dbReference type="EMBL" id="VCIW01000019">
    <property type="protein sequence ID" value="TLS49791.1"/>
    <property type="molecule type" value="Genomic_DNA"/>
</dbReference>
<evidence type="ECO:0000256" key="4">
    <source>
        <dbReference type="ARBA" id="ARBA00022475"/>
    </source>
</evidence>
<proteinExistence type="inferred from homology"/>
<evidence type="ECO:0000256" key="15">
    <source>
        <dbReference type="ARBA" id="ARBA00034000"/>
    </source>
</evidence>
<dbReference type="Gene3D" id="3.40.710.10">
    <property type="entry name" value="DD-peptidase/beta-lactamase superfamily"/>
    <property type="match status" value="1"/>
</dbReference>